<keyword evidence="8 9" id="KW-0720">Serine protease</keyword>
<dbReference type="Pfam" id="PF09168">
    <property type="entry name" value="PepX_N"/>
    <property type="match status" value="1"/>
</dbReference>
<dbReference type="AlphaFoldDB" id="A0A0A1GZM2"/>
<dbReference type="EC" id="3.4.14.11" evidence="9"/>
<comment type="catalytic activity">
    <reaction evidence="1 9">
        <text>Hydrolyzes Xaa-Pro-|- bonds to release unblocked, N-terminal dipeptides from substrates including Ala-Pro-|-p-nitroanilide and (sequentially) Tyr-Pro-|-Phe-Pro-|-Gly-Pro-|-Ile.</text>
        <dbReference type="EC" id="3.4.14.11"/>
    </reaction>
</comment>
<dbReference type="SUPFAM" id="SSF49785">
    <property type="entry name" value="Galactose-binding domain-like"/>
    <property type="match status" value="1"/>
</dbReference>
<evidence type="ECO:0000256" key="8">
    <source>
        <dbReference type="ARBA" id="ARBA00022825"/>
    </source>
</evidence>
<evidence type="ECO:0000259" key="11">
    <source>
        <dbReference type="SMART" id="SM00939"/>
    </source>
</evidence>
<dbReference type="GO" id="GO:0008239">
    <property type="term" value="F:dipeptidyl-peptidase activity"/>
    <property type="evidence" value="ECO:0007669"/>
    <property type="project" value="UniProtKB-UniRule"/>
</dbReference>
<reference evidence="13 14" key="1">
    <citation type="submission" date="2014-11" db="EMBL/GenBank/DDBJ databases">
        <title>Complete genome sequence and analysis of Lactobacillus hokkaidonensis LOOC260T.</title>
        <authorList>
            <person name="Tanizawa Y."/>
            <person name="Tohno M."/>
            <person name="Kaminuma E."/>
            <person name="Nakamura Y."/>
            <person name="Arita M."/>
        </authorList>
    </citation>
    <scope>NUCLEOTIDE SEQUENCE [LARGE SCALE GENOMIC DNA]</scope>
    <source>
        <strain evidence="13 14">LOOC260</strain>
    </source>
</reference>
<comment type="subcellular location">
    <subcellularLocation>
        <location evidence="9">Cytoplasm</location>
    </subcellularLocation>
</comment>
<feature type="domain" description="Xaa-Pro dipeptidyl-peptidase C-terminal" evidence="11">
    <location>
        <begin position="536"/>
        <end position="793"/>
    </location>
</feature>
<dbReference type="InterPro" id="IPR015251">
    <property type="entry name" value="PepX_N_dom"/>
</dbReference>
<dbReference type="EMBL" id="AP014680">
    <property type="protein sequence ID" value="BAP86449.1"/>
    <property type="molecule type" value="Genomic_DNA"/>
</dbReference>
<keyword evidence="5 9" id="KW-0031">Aminopeptidase</keyword>
<dbReference type="RefSeq" id="WP_041094522.1">
    <property type="nucleotide sequence ID" value="NZ_AP014680.1"/>
</dbReference>
<dbReference type="GO" id="GO:0006508">
    <property type="term" value="P:proteolysis"/>
    <property type="evidence" value="ECO:0007669"/>
    <property type="project" value="UniProtKB-KW"/>
</dbReference>
<evidence type="ECO:0000256" key="4">
    <source>
        <dbReference type="ARBA" id="ARBA00011738"/>
    </source>
</evidence>
<feature type="domain" description="X-Prolyl dipeptidyl aminopeptidase PepX N-terminal" evidence="12">
    <location>
        <begin position="1"/>
        <end position="156"/>
    </location>
</feature>
<feature type="active site" description="Charge relay system" evidence="9">
    <location>
        <position position="490"/>
    </location>
</feature>
<dbReference type="GO" id="GO:0008236">
    <property type="term" value="F:serine-type peptidase activity"/>
    <property type="evidence" value="ECO:0007669"/>
    <property type="project" value="UniProtKB-KW"/>
</dbReference>
<dbReference type="InterPro" id="IPR013736">
    <property type="entry name" value="Xaa-Pro_dipept_C"/>
</dbReference>
<keyword evidence="6 9" id="KW-0645">Protease</keyword>
<feature type="compositionally biased region" description="Low complexity" evidence="10">
    <location>
        <begin position="268"/>
        <end position="283"/>
    </location>
</feature>
<dbReference type="Proteomes" id="UP000031620">
    <property type="component" value="Chromosome"/>
</dbReference>
<dbReference type="SMART" id="SM00940">
    <property type="entry name" value="PepX_N"/>
    <property type="match status" value="1"/>
</dbReference>
<evidence type="ECO:0000256" key="7">
    <source>
        <dbReference type="ARBA" id="ARBA00022801"/>
    </source>
</evidence>
<dbReference type="SMART" id="SM00939">
    <property type="entry name" value="PepX_C"/>
    <property type="match status" value="1"/>
</dbReference>
<proteinExistence type="inferred from homology"/>
<feature type="active site" description="Charge relay system" evidence="9">
    <location>
        <position position="370"/>
    </location>
</feature>
<dbReference type="HOGENOM" id="CLU_011800_0_0_9"/>
<evidence type="ECO:0000313" key="13">
    <source>
        <dbReference type="EMBL" id="BAP86449.1"/>
    </source>
</evidence>
<accession>A0A0A1GZM2</accession>
<dbReference type="InterPro" id="IPR008979">
    <property type="entry name" value="Galactose-bd-like_sf"/>
</dbReference>
<gene>
    <name evidence="9" type="primary">pepX</name>
    <name evidence="13" type="ORF">LOOC260_119430</name>
</gene>
<evidence type="ECO:0000256" key="2">
    <source>
        <dbReference type="ARBA" id="ARBA00003997"/>
    </source>
</evidence>
<dbReference type="InterPro" id="IPR029058">
    <property type="entry name" value="AB_hydrolase_fold"/>
</dbReference>
<dbReference type="HAMAP" id="MF_00698">
    <property type="entry name" value="Aminopeptidase_S15"/>
    <property type="match status" value="1"/>
</dbReference>
<dbReference type="InterPro" id="IPR000383">
    <property type="entry name" value="Xaa-Pro-like_dom"/>
</dbReference>
<comment type="similarity">
    <text evidence="3 9">Belongs to the peptidase S15 family.</text>
</comment>
<evidence type="ECO:0000256" key="9">
    <source>
        <dbReference type="HAMAP-Rule" id="MF_00698"/>
    </source>
</evidence>
<organism evidence="13 14">
    <name type="scientific">Paucilactobacillus hokkaidonensis JCM 18461</name>
    <dbReference type="NCBI Taxonomy" id="1291742"/>
    <lineage>
        <taxon>Bacteria</taxon>
        <taxon>Bacillati</taxon>
        <taxon>Bacillota</taxon>
        <taxon>Bacilli</taxon>
        <taxon>Lactobacillales</taxon>
        <taxon>Lactobacillaceae</taxon>
        <taxon>Paucilactobacillus</taxon>
    </lineage>
</organism>
<feature type="region of interest" description="Disordered" evidence="10">
    <location>
        <begin position="262"/>
        <end position="283"/>
    </location>
</feature>
<dbReference type="PRINTS" id="PR00923">
    <property type="entry name" value="LACTOPTASE"/>
</dbReference>
<evidence type="ECO:0000313" key="14">
    <source>
        <dbReference type="Proteomes" id="UP000031620"/>
    </source>
</evidence>
<dbReference type="InterPro" id="IPR036313">
    <property type="entry name" value="PepX_N_dom_sf"/>
</dbReference>
<dbReference type="Gene3D" id="2.60.120.260">
    <property type="entry name" value="Galactose-binding domain-like"/>
    <property type="match status" value="1"/>
</dbReference>
<name>A0A0A1GZM2_9LACO</name>
<dbReference type="InterPro" id="IPR008252">
    <property type="entry name" value="Pept_S15_Xpro"/>
</dbReference>
<dbReference type="Pfam" id="PF08530">
    <property type="entry name" value="PepX_C"/>
    <property type="match status" value="1"/>
</dbReference>
<dbReference type="SUPFAM" id="SSF81761">
    <property type="entry name" value="X-Prolyl dipeptidyl aminopeptidase PepX, N-terminal domain"/>
    <property type="match status" value="1"/>
</dbReference>
<dbReference type="NCBIfam" id="NF003781">
    <property type="entry name" value="PRK05371.1-2"/>
    <property type="match status" value="1"/>
</dbReference>
<comment type="subunit">
    <text evidence="4 9">Homodimer.</text>
</comment>
<evidence type="ECO:0000256" key="6">
    <source>
        <dbReference type="ARBA" id="ARBA00022670"/>
    </source>
</evidence>
<protein>
    <recommendedName>
        <fullName evidence="9">Xaa-Pro dipeptidyl-peptidase</fullName>
        <ecNumber evidence="9">3.4.14.11</ecNumber>
    </recommendedName>
    <alternativeName>
        <fullName evidence="9">X-Pro dipeptidyl-peptidase</fullName>
    </alternativeName>
    <alternativeName>
        <fullName evidence="9">X-prolyl-dipeptidyl aminopeptidase</fullName>
        <shortName evidence="9">X-PDAP</shortName>
    </alternativeName>
</protein>
<dbReference type="Pfam" id="PF02129">
    <property type="entry name" value="Peptidase_S15"/>
    <property type="match status" value="1"/>
</dbReference>
<keyword evidence="9" id="KW-0963">Cytoplasm</keyword>
<dbReference type="SUPFAM" id="SSF53474">
    <property type="entry name" value="alpha/beta-Hydrolases"/>
    <property type="match status" value="1"/>
</dbReference>
<dbReference type="STRING" id="1291742.LOOC260_119430"/>
<keyword evidence="7 9" id="KW-0378">Hydrolase</keyword>
<evidence type="ECO:0000256" key="3">
    <source>
        <dbReference type="ARBA" id="ARBA00010819"/>
    </source>
</evidence>
<comment type="function">
    <text evidence="2 9">Removes N-terminal dipeptides sequentially from polypeptides having unsubstituted N-termini provided that the penultimate residue is proline.</text>
</comment>
<evidence type="ECO:0000256" key="5">
    <source>
        <dbReference type="ARBA" id="ARBA00022438"/>
    </source>
</evidence>
<feature type="active site" description="Charge relay system" evidence="9">
    <location>
        <position position="520"/>
    </location>
</feature>
<evidence type="ECO:0000256" key="1">
    <source>
        <dbReference type="ARBA" id="ARBA00000123"/>
    </source>
</evidence>
<dbReference type="Gene3D" id="3.40.50.1820">
    <property type="entry name" value="alpha/beta hydrolase"/>
    <property type="match status" value="1"/>
</dbReference>
<dbReference type="Gene3D" id="1.10.246.70">
    <property type="match status" value="1"/>
</dbReference>
<evidence type="ECO:0000259" key="12">
    <source>
        <dbReference type="SMART" id="SM00940"/>
    </source>
</evidence>
<evidence type="ECO:0000256" key="10">
    <source>
        <dbReference type="SAM" id="MobiDB-lite"/>
    </source>
</evidence>
<dbReference type="KEGG" id="lho:LOOC260_119430"/>
<dbReference type="GO" id="GO:0005737">
    <property type="term" value="C:cytoplasm"/>
    <property type="evidence" value="ECO:0007669"/>
    <property type="project" value="UniProtKB-SubCell"/>
</dbReference>
<sequence>MKNNQFSIIKTSHQQKIAELTHIGFLSSDSNFANSKELWQHFLQLSFPQATTASDTDQFLANLLATPDENLSTFLQSYTPLATDNFYLVALQLLQFEPKLDFDIHEITKSMETIQLPFFTHDKWNQDTVIDAWYLLLCTHTKNGQTFLDILTSRGFLAPLYDLPAQQKPIFFNGKSLAVFNPAKLIREVVYVESSLDTDRDGQADLLKVEILRPSDTNQQLKVPAVYTASPYNQGTNDEWGTKLTHNVNVPLAHKSQEDLNYKPTTFSRPTSKTSSTNTTTTATQTFSREASYTLNDYLVVRGFAIVYAAGIGTKDSDGIQTCGSPEQTDSTIAIIEWLTGKRMAFTNKVDGIEIKAWWCNGNVAMTGRSYLGTLATAAATTGVTGLKTIISEAGISSWYDYYRENGLVMAPGGFQGEDADVLAAETFSRKQDAADYQTVQPIFSKYLHEMQIAMDRQTGSYNDFWDARNYRPNLNKVAADVLLVHGLNDWNVKPNQAKAVWDHLPTNISKKIILHQGQHIYINAFRSLDFSDLVNLWLTNKLWELDNQADDILPNVIVQDNQQPESWHAFDNWEKSDQQQTWHLKDQELVTNLSSVSQVQSFNDHLDQATFDSYCHNPSQWQQTSAVKENNFNLKFKTKLTKDELLLRGTPILNARIASSTDHGMLSSQLVDYGTAKRLNVAPTILAKNGIQLGFLWREDDLREFQLANQSTDFKVISYGHINLQNRDNSRQTNELTANQFIDLKLPLQPIFHHLATGHQLGLLLFATDFGMTKRGNEKITYQVDLNHCDLTIPTVQRI</sequence>
<dbReference type="GO" id="GO:0004177">
    <property type="term" value="F:aminopeptidase activity"/>
    <property type="evidence" value="ECO:0007669"/>
    <property type="project" value="UniProtKB-KW"/>
</dbReference>